<name>A0A2I4FQ20_JUGRE</name>
<organism evidence="2 3">
    <name type="scientific">Juglans regia</name>
    <name type="common">English walnut</name>
    <dbReference type="NCBI Taxonomy" id="51240"/>
    <lineage>
        <taxon>Eukaryota</taxon>
        <taxon>Viridiplantae</taxon>
        <taxon>Streptophyta</taxon>
        <taxon>Embryophyta</taxon>
        <taxon>Tracheophyta</taxon>
        <taxon>Spermatophyta</taxon>
        <taxon>Magnoliopsida</taxon>
        <taxon>eudicotyledons</taxon>
        <taxon>Gunneridae</taxon>
        <taxon>Pentapetalae</taxon>
        <taxon>rosids</taxon>
        <taxon>fabids</taxon>
        <taxon>Fagales</taxon>
        <taxon>Juglandaceae</taxon>
        <taxon>Juglans</taxon>
    </lineage>
</organism>
<dbReference type="OrthoDB" id="1935097at2759"/>
<gene>
    <name evidence="3" type="primary">LOC109001079</name>
</gene>
<dbReference type="InterPro" id="IPR028322">
    <property type="entry name" value="PNRC-like_rgn"/>
</dbReference>
<dbReference type="Pfam" id="PF15365">
    <property type="entry name" value="PNRC"/>
    <property type="match status" value="1"/>
</dbReference>
<dbReference type="InParanoid" id="A0A2I4FQ20"/>
<reference evidence="3" key="1">
    <citation type="submission" date="2025-08" db="UniProtKB">
        <authorList>
            <consortium name="RefSeq"/>
        </authorList>
    </citation>
    <scope>IDENTIFICATION</scope>
    <source>
        <tissue evidence="3">Leaves</tissue>
    </source>
</reference>
<dbReference type="KEGG" id="jre:109001079"/>
<dbReference type="RefSeq" id="XP_018833750.1">
    <property type="nucleotide sequence ID" value="XM_018978205.2"/>
</dbReference>
<evidence type="ECO:0000256" key="1">
    <source>
        <dbReference type="SAM" id="MobiDB-lite"/>
    </source>
</evidence>
<dbReference type="GO" id="GO:0016071">
    <property type="term" value="P:mRNA metabolic process"/>
    <property type="evidence" value="ECO:0007669"/>
    <property type="project" value="UniProtKB-ARBA"/>
</dbReference>
<protein>
    <submittedName>
        <fullName evidence="3">Uncharacterized protein LOC109001079</fullName>
    </submittedName>
</protein>
<dbReference type="AlphaFoldDB" id="A0A2I4FQ20"/>
<dbReference type="PANTHER" id="PTHR33670:SF15">
    <property type="entry name" value="OS02G0797600 PROTEIN"/>
    <property type="match status" value="1"/>
</dbReference>
<sequence>MAIAILPSQNCFQGRFRHEALTLTPLKPRRYSNPDSPQSRRQKRSPDRNRRDGSVAARFPAKNLVMGQVKILRRGETLSQTKSYDNRKPRAKKENDLNLVLRSTDRLGPAPLTVQKYIRVSELKVVDEIYAGSAFVASPPPSCLPVPCFLGRNNGSATSDLRRLLRLDSV</sequence>
<accession>A0A2I4FQ20</accession>
<evidence type="ECO:0000313" key="3">
    <source>
        <dbReference type="RefSeq" id="XP_018833750.1"/>
    </source>
</evidence>
<dbReference type="GeneID" id="109001079"/>
<keyword evidence="2" id="KW-1185">Reference proteome</keyword>
<feature type="region of interest" description="Disordered" evidence="1">
    <location>
        <begin position="23"/>
        <end position="55"/>
    </location>
</feature>
<proteinExistence type="predicted"/>
<evidence type="ECO:0000313" key="2">
    <source>
        <dbReference type="Proteomes" id="UP000235220"/>
    </source>
</evidence>
<dbReference type="PANTHER" id="PTHR33670">
    <property type="entry name" value="SPLICING FACTOR, PROLINE- AND GLUTAMINE-RICH-LIKE"/>
    <property type="match status" value="1"/>
</dbReference>
<feature type="compositionally biased region" description="Basic and acidic residues" evidence="1">
    <location>
        <begin position="44"/>
        <end position="53"/>
    </location>
</feature>
<dbReference type="Proteomes" id="UP000235220">
    <property type="component" value="Chromosome 15"/>
</dbReference>